<dbReference type="SFLD" id="SFLDG01140">
    <property type="entry name" value="C2.B:_Phosphomannomutase_and_P"/>
    <property type="match status" value="1"/>
</dbReference>
<dbReference type="InterPro" id="IPR000150">
    <property type="entry name" value="Cof"/>
</dbReference>
<proteinExistence type="predicted"/>
<dbReference type="NCBIfam" id="TIGR01484">
    <property type="entry name" value="HAD-SF-IIB"/>
    <property type="match status" value="1"/>
</dbReference>
<dbReference type="InterPro" id="IPR036412">
    <property type="entry name" value="HAD-like_sf"/>
</dbReference>
<organism evidence="1 2">
    <name type="scientific">Evansella caseinilytica</name>
    <dbReference type="NCBI Taxonomy" id="1503961"/>
    <lineage>
        <taxon>Bacteria</taxon>
        <taxon>Bacillati</taxon>
        <taxon>Bacillota</taxon>
        <taxon>Bacilli</taxon>
        <taxon>Bacillales</taxon>
        <taxon>Bacillaceae</taxon>
        <taxon>Evansella</taxon>
    </lineage>
</organism>
<dbReference type="Gene3D" id="3.30.1240.10">
    <property type="match status" value="1"/>
</dbReference>
<keyword evidence="2" id="KW-1185">Reference proteome</keyword>
<evidence type="ECO:0008006" key="3">
    <source>
        <dbReference type="Google" id="ProtNLM"/>
    </source>
</evidence>
<dbReference type="AlphaFoldDB" id="A0A1H3ULH6"/>
<dbReference type="GO" id="GO:0016791">
    <property type="term" value="F:phosphatase activity"/>
    <property type="evidence" value="ECO:0007669"/>
    <property type="project" value="TreeGrafter"/>
</dbReference>
<dbReference type="SFLD" id="SFLDS00003">
    <property type="entry name" value="Haloacid_Dehalogenase"/>
    <property type="match status" value="1"/>
</dbReference>
<dbReference type="OrthoDB" id="9790031at2"/>
<dbReference type="GO" id="GO:0000287">
    <property type="term" value="F:magnesium ion binding"/>
    <property type="evidence" value="ECO:0007669"/>
    <property type="project" value="TreeGrafter"/>
</dbReference>
<dbReference type="PANTHER" id="PTHR10000">
    <property type="entry name" value="PHOSPHOSERINE PHOSPHATASE"/>
    <property type="match status" value="1"/>
</dbReference>
<dbReference type="SFLD" id="SFLDG01144">
    <property type="entry name" value="C2.B.4:_PGP_Like"/>
    <property type="match status" value="1"/>
</dbReference>
<dbReference type="NCBIfam" id="TIGR00099">
    <property type="entry name" value="Cof-subfamily"/>
    <property type="match status" value="1"/>
</dbReference>
<name>A0A1H3ULH6_9BACI</name>
<evidence type="ECO:0000313" key="1">
    <source>
        <dbReference type="EMBL" id="SDZ63280.1"/>
    </source>
</evidence>
<accession>A0A1H3ULH6</accession>
<dbReference type="PROSITE" id="PS01229">
    <property type="entry name" value="COF_2"/>
    <property type="match status" value="1"/>
</dbReference>
<dbReference type="PANTHER" id="PTHR10000:SF8">
    <property type="entry name" value="HAD SUPERFAMILY HYDROLASE-LIKE, TYPE 3"/>
    <property type="match status" value="1"/>
</dbReference>
<dbReference type="GO" id="GO:0005829">
    <property type="term" value="C:cytosol"/>
    <property type="evidence" value="ECO:0007669"/>
    <property type="project" value="TreeGrafter"/>
</dbReference>
<gene>
    <name evidence="1" type="ORF">SAMN05421736_12318</name>
</gene>
<dbReference type="EMBL" id="FNPI01000023">
    <property type="protein sequence ID" value="SDZ63280.1"/>
    <property type="molecule type" value="Genomic_DNA"/>
</dbReference>
<sequence length="275" mass="30686">MRYKMIVLDMDDTLLHDDHTISERAKTALMNAQKQGVKVVLASGRPLFGMRTHAKELQLDEYGSYIVAFNGAQIIDCKTEDVLFTSHLEPDTVHRLADLSRREGVFLHTFVGDTIVTEQTNPYTALESKLTGIPVEVVDSIKEKVTRPVVKVLMSEEPEKLIEVERNMKAEFNGTLSIFRSKPFFLEFIEPGVTKGSSLSKLIDKLGISREEVIAVGDSYNDLEMIQFAGFGVAMANAPDDIKAKADHVTASNIDDGVAIVVEKFVLQEQNRVRQ</sequence>
<dbReference type="Pfam" id="PF08282">
    <property type="entry name" value="Hydrolase_3"/>
    <property type="match status" value="1"/>
</dbReference>
<evidence type="ECO:0000313" key="2">
    <source>
        <dbReference type="Proteomes" id="UP000198935"/>
    </source>
</evidence>
<dbReference type="InterPro" id="IPR023214">
    <property type="entry name" value="HAD_sf"/>
</dbReference>
<dbReference type="Proteomes" id="UP000198935">
    <property type="component" value="Unassembled WGS sequence"/>
</dbReference>
<dbReference type="STRING" id="1503961.SAMN05421736_12318"/>
<dbReference type="SUPFAM" id="SSF56784">
    <property type="entry name" value="HAD-like"/>
    <property type="match status" value="1"/>
</dbReference>
<dbReference type="InterPro" id="IPR006379">
    <property type="entry name" value="HAD-SF_hydro_IIB"/>
</dbReference>
<dbReference type="CDD" id="cd07516">
    <property type="entry name" value="HAD_Pase"/>
    <property type="match status" value="1"/>
</dbReference>
<dbReference type="Gene3D" id="3.40.50.1000">
    <property type="entry name" value="HAD superfamily/HAD-like"/>
    <property type="match status" value="1"/>
</dbReference>
<reference evidence="2" key="1">
    <citation type="submission" date="2016-10" db="EMBL/GenBank/DDBJ databases">
        <authorList>
            <person name="Varghese N."/>
            <person name="Submissions S."/>
        </authorList>
    </citation>
    <scope>NUCLEOTIDE SEQUENCE [LARGE SCALE GENOMIC DNA]</scope>
    <source>
        <strain evidence="2">SP</strain>
    </source>
</reference>
<protein>
    <recommendedName>
        <fullName evidence="3">Haloacid dehalogenase</fullName>
    </recommendedName>
</protein>